<dbReference type="EMBL" id="UOEU01000098">
    <property type="protein sequence ID" value="VAW30861.1"/>
    <property type="molecule type" value="Genomic_DNA"/>
</dbReference>
<evidence type="ECO:0008006" key="3">
    <source>
        <dbReference type="Google" id="ProtNLM"/>
    </source>
</evidence>
<keyword evidence="1" id="KW-0472">Membrane</keyword>
<reference evidence="2" key="1">
    <citation type="submission" date="2018-06" db="EMBL/GenBank/DDBJ databases">
        <authorList>
            <person name="Zhirakovskaya E."/>
        </authorList>
    </citation>
    <scope>NUCLEOTIDE SEQUENCE</scope>
</reference>
<feature type="non-terminal residue" evidence="2">
    <location>
        <position position="98"/>
    </location>
</feature>
<feature type="transmembrane region" description="Helical" evidence="1">
    <location>
        <begin position="50"/>
        <end position="69"/>
    </location>
</feature>
<protein>
    <recommendedName>
        <fullName evidence="3">Polysaccharide biosynthesis protein</fullName>
    </recommendedName>
</protein>
<feature type="transmembrane region" description="Helical" evidence="1">
    <location>
        <begin position="9"/>
        <end position="30"/>
    </location>
</feature>
<organism evidence="2">
    <name type="scientific">hydrothermal vent metagenome</name>
    <dbReference type="NCBI Taxonomy" id="652676"/>
    <lineage>
        <taxon>unclassified sequences</taxon>
        <taxon>metagenomes</taxon>
        <taxon>ecological metagenomes</taxon>
    </lineage>
</organism>
<proteinExistence type="predicted"/>
<keyword evidence="1" id="KW-1133">Transmembrane helix</keyword>
<name>A0A3B0UIF5_9ZZZZ</name>
<evidence type="ECO:0000256" key="1">
    <source>
        <dbReference type="SAM" id="Phobius"/>
    </source>
</evidence>
<dbReference type="AlphaFoldDB" id="A0A3B0UIF5"/>
<sequence length="98" mass="11180">MSTQRIRTIYTISLVILDAFLIAVAFVLAYQLRTRVDWPEPLANLVPLSAYAGLLVVHVIFIVIALFFYRQYYIPRAVSRVDQFYHLFAAVSIGTLVS</sequence>
<gene>
    <name evidence="2" type="ORF">MNBD_CHLOROFLEXI01-3576</name>
</gene>
<accession>A0A3B0UIF5</accession>
<evidence type="ECO:0000313" key="2">
    <source>
        <dbReference type="EMBL" id="VAW30861.1"/>
    </source>
</evidence>
<keyword evidence="1" id="KW-0812">Transmembrane</keyword>